<evidence type="ECO:0000256" key="1">
    <source>
        <dbReference type="ARBA" id="ARBA00001947"/>
    </source>
</evidence>
<comment type="similarity">
    <text evidence="2 6">Belongs to the zinc-containing alcohol dehydrogenase family.</text>
</comment>
<evidence type="ECO:0000256" key="6">
    <source>
        <dbReference type="RuleBase" id="RU361277"/>
    </source>
</evidence>
<dbReference type="InterPro" id="IPR013154">
    <property type="entry name" value="ADH-like_N"/>
</dbReference>
<dbReference type="InterPro" id="IPR002328">
    <property type="entry name" value="ADH_Zn_CS"/>
</dbReference>
<dbReference type="InterPro" id="IPR013149">
    <property type="entry name" value="ADH-like_C"/>
</dbReference>
<keyword evidence="5" id="KW-0560">Oxidoreductase</keyword>
<dbReference type="Gene3D" id="3.90.180.10">
    <property type="entry name" value="Medium-chain alcohol dehydrogenases, catalytic domain"/>
    <property type="match status" value="1"/>
</dbReference>
<evidence type="ECO:0000256" key="4">
    <source>
        <dbReference type="ARBA" id="ARBA00022833"/>
    </source>
</evidence>
<protein>
    <submittedName>
        <fullName evidence="8">NAD(P)-dependent alcohol dehydrogenase</fullName>
    </submittedName>
</protein>
<dbReference type="InterPro" id="IPR011032">
    <property type="entry name" value="GroES-like_sf"/>
</dbReference>
<dbReference type="Gene3D" id="3.40.50.720">
    <property type="entry name" value="NAD(P)-binding Rossmann-like Domain"/>
    <property type="match status" value="1"/>
</dbReference>
<dbReference type="Pfam" id="PF00107">
    <property type="entry name" value="ADH_zinc_N"/>
    <property type="match status" value="1"/>
</dbReference>
<dbReference type="EMBL" id="CP080647">
    <property type="protein sequence ID" value="QYX75730.1"/>
    <property type="molecule type" value="Genomic_DNA"/>
</dbReference>
<dbReference type="SUPFAM" id="SSF50129">
    <property type="entry name" value="GroES-like"/>
    <property type="match status" value="1"/>
</dbReference>
<evidence type="ECO:0000256" key="3">
    <source>
        <dbReference type="ARBA" id="ARBA00022723"/>
    </source>
</evidence>
<comment type="cofactor">
    <cofactor evidence="1 6">
        <name>Zn(2+)</name>
        <dbReference type="ChEBI" id="CHEBI:29105"/>
    </cofactor>
</comment>
<dbReference type="Pfam" id="PF08240">
    <property type="entry name" value="ADH_N"/>
    <property type="match status" value="1"/>
</dbReference>
<evidence type="ECO:0000256" key="2">
    <source>
        <dbReference type="ARBA" id="ARBA00008072"/>
    </source>
</evidence>
<dbReference type="CDD" id="cd08278">
    <property type="entry name" value="benzyl_alcohol_DH"/>
    <property type="match status" value="1"/>
</dbReference>
<keyword evidence="3 6" id="KW-0479">Metal-binding</keyword>
<dbReference type="Proteomes" id="UP000827138">
    <property type="component" value="Chromosome"/>
</dbReference>
<dbReference type="PANTHER" id="PTHR43350">
    <property type="entry name" value="NAD-DEPENDENT ALCOHOL DEHYDROGENASE"/>
    <property type="match status" value="1"/>
</dbReference>
<dbReference type="PROSITE" id="PS00059">
    <property type="entry name" value="ADH_ZINC"/>
    <property type="match status" value="1"/>
</dbReference>
<dbReference type="InterPro" id="IPR036291">
    <property type="entry name" value="NAD(P)-bd_dom_sf"/>
</dbReference>
<evidence type="ECO:0000313" key="9">
    <source>
        <dbReference type="Proteomes" id="UP000827138"/>
    </source>
</evidence>
<dbReference type="SUPFAM" id="SSF51735">
    <property type="entry name" value="NAD(P)-binding Rossmann-fold domains"/>
    <property type="match status" value="1"/>
</dbReference>
<evidence type="ECO:0000259" key="7">
    <source>
        <dbReference type="SMART" id="SM00829"/>
    </source>
</evidence>
<accession>A0ABX8XIJ8</accession>
<organism evidence="8 9">
    <name type="scientific">Streptomyces akebiae</name>
    <dbReference type="NCBI Taxonomy" id="2865673"/>
    <lineage>
        <taxon>Bacteria</taxon>
        <taxon>Bacillati</taxon>
        <taxon>Actinomycetota</taxon>
        <taxon>Actinomycetes</taxon>
        <taxon>Kitasatosporales</taxon>
        <taxon>Streptomycetaceae</taxon>
        <taxon>Streptomyces</taxon>
    </lineage>
</organism>
<reference evidence="8 9" key="1">
    <citation type="submission" date="2021-08" db="EMBL/GenBank/DDBJ databases">
        <authorList>
            <person name="Ping M."/>
        </authorList>
    </citation>
    <scope>NUCLEOTIDE SEQUENCE [LARGE SCALE GENOMIC DNA]</scope>
    <source>
        <strain evidence="8 9">MG28</strain>
    </source>
</reference>
<keyword evidence="9" id="KW-1185">Reference proteome</keyword>
<feature type="domain" description="Enoyl reductase (ER)" evidence="7">
    <location>
        <begin position="9"/>
        <end position="362"/>
    </location>
</feature>
<dbReference type="SMART" id="SM00829">
    <property type="entry name" value="PKS_ER"/>
    <property type="match status" value="1"/>
</dbReference>
<name>A0ABX8XIJ8_9ACTN</name>
<dbReference type="RefSeq" id="WP_220644887.1">
    <property type="nucleotide sequence ID" value="NZ_CP080647.1"/>
</dbReference>
<proteinExistence type="inferred from homology"/>
<sequence length="366" mass="37866">MRMQAAVLRASDGPFLVEEVDIADPGPGQVLVRIAAVGFCHTDVLPRGTGFPARPPIIAGHEGAGVVEALGPGVTEPSVGSHVLLSFDHCGACENCLDGHPAYCRSFVQRNLTGTGTESGGRPVTDAEGKPVASRWFGQSSFATHAVVDVRNTVVVDPDLPLELLAPLGCGIQTGAGSILLALGVRAGSRVVVFGAGGVGLAAVMAARVAGAATIVAVDLHENRLDLAQELGATHVLVGSADDLPRQLRKITEGGADYVLDTTGVPEVIRDGVDSLRGRGTIGLVGAQSRDLVLGPAALSAGKNVMGILEGDAVPRRFLPQLIELWQQGRFPFERLVRTYPLSEINTAERDAASGVTVKPVLLPGS</sequence>
<dbReference type="InterPro" id="IPR020843">
    <property type="entry name" value="ER"/>
</dbReference>
<gene>
    <name evidence="8" type="ORF">K1J60_03700</name>
</gene>
<keyword evidence="4 6" id="KW-0862">Zinc</keyword>
<dbReference type="PANTHER" id="PTHR43350:SF21">
    <property type="entry name" value="S-NITROSOMYCOTHIOL REDUCTASE MSCR"/>
    <property type="match status" value="1"/>
</dbReference>
<evidence type="ECO:0000313" key="8">
    <source>
        <dbReference type="EMBL" id="QYX75730.1"/>
    </source>
</evidence>
<evidence type="ECO:0000256" key="5">
    <source>
        <dbReference type="ARBA" id="ARBA00023002"/>
    </source>
</evidence>